<evidence type="ECO:0000256" key="1">
    <source>
        <dbReference type="SAM" id="MobiDB-lite"/>
    </source>
</evidence>
<feature type="compositionally biased region" description="Acidic residues" evidence="1">
    <location>
        <begin position="178"/>
        <end position="199"/>
    </location>
</feature>
<feature type="compositionally biased region" description="Pro residues" evidence="1">
    <location>
        <begin position="93"/>
        <end position="103"/>
    </location>
</feature>
<feature type="non-terminal residue" evidence="2">
    <location>
        <position position="1"/>
    </location>
</feature>
<proteinExistence type="predicted"/>
<feature type="compositionally biased region" description="Acidic residues" evidence="1">
    <location>
        <begin position="54"/>
        <end position="63"/>
    </location>
</feature>
<accession>A0ABN9QT63</accession>
<evidence type="ECO:0000313" key="2">
    <source>
        <dbReference type="EMBL" id="CAK0808760.1"/>
    </source>
</evidence>
<dbReference type="Proteomes" id="UP001189429">
    <property type="component" value="Unassembled WGS sequence"/>
</dbReference>
<feature type="region of interest" description="Disordered" evidence="1">
    <location>
        <begin position="30"/>
        <end position="199"/>
    </location>
</feature>
<dbReference type="EMBL" id="CAUYUJ010004250">
    <property type="protein sequence ID" value="CAK0808760.1"/>
    <property type="molecule type" value="Genomic_DNA"/>
</dbReference>
<sequence>GGGHTAAPLSRGDADGLWRCQGQPPRCWRSLRAAAGPAPMRRSLQARRPRDGGEDAAEEENDLVEMHRLRAVLQQVDTSKAGQAAVGGAGAPVEPPEPAPPGEAPGDAVAPDSSASPGAVDASDAPAGALVEAEVPESLAVLGEPASRPVAQADPAVEEAEPEPPSPGDVRQRGGNDGYDENCEAGGDGYDDCDGDECV</sequence>
<feature type="non-terminal residue" evidence="2">
    <location>
        <position position="199"/>
    </location>
</feature>
<gene>
    <name evidence="2" type="ORF">PCOR1329_LOCUS14254</name>
</gene>
<evidence type="ECO:0000313" key="3">
    <source>
        <dbReference type="Proteomes" id="UP001189429"/>
    </source>
</evidence>
<name>A0ABN9QT63_9DINO</name>
<protein>
    <submittedName>
        <fullName evidence="2">Uncharacterized protein</fullName>
    </submittedName>
</protein>
<organism evidence="2 3">
    <name type="scientific">Prorocentrum cordatum</name>
    <dbReference type="NCBI Taxonomy" id="2364126"/>
    <lineage>
        <taxon>Eukaryota</taxon>
        <taxon>Sar</taxon>
        <taxon>Alveolata</taxon>
        <taxon>Dinophyceae</taxon>
        <taxon>Prorocentrales</taxon>
        <taxon>Prorocentraceae</taxon>
        <taxon>Prorocentrum</taxon>
    </lineage>
</organism>
<reference evidence="2" key="1">
    <citation type="submission" date="2023-10" db="EMBL/GenBank/DDBJ databases">
        <authorList>
            <person name="Chen Y."/>
            <person name="Shah S."/>
            <person name="Dougan E. K."/>
            <person name="Thang M."/>
            <person name="Chan C."/>
        </authorList>
    </citation>
    <scope>NUCLEOTIDE SEQUENCE [LARGE SCALE GENOMIC DNA]</scope>
</reference>
<comment type="caution">
    <text evidence="2">The sequence shown here is derived from an EMBL/GenBank/DDBJ whole genome shotgun (WGS) entry which is preliminary data.</text>
</comment>
<keyword evidence="3" id="KW-1185">Reference proteome</keyword>